<dbReference type="EMBL" id="CABFMQ020000080">
    <property type="protein sequence ID" value="VTZ50403.1"/>
    <property type="molecule type" value="Genomic_DNA"/>
</dbReference>
<accession>A0A8B6M7W9</accession>
<proteinExistence type="predicted"/>
<comment type="caution">
    <text evidence="1">The sequence shown here is derived from an EMBL/GenBank/DDBJ whole genome shotgun (WGS) entry which is preliminary data.</text>
</comment>
<dbReference type="Proteomes" id="UP000485880">
    <property type="component" value="Unassembled WGS sequence"/>
</dbReference>
<organism evidence="1 2">
    <name type="scientific">Methylocella tundrae</name>
    <dbReference type="NCBI Taxonomy" id="227605"/>
    <lineage>
        <taxon>Bacteria</taxon>
        <taxon>Pseudomonadati</taxon>
        <taxon>Pseudomonadota</taxon>
        <taxon>Alphaproteobacteria</taxon>
        <taxon>Hyphomicrobiales</taxon>
        <taxon>Beijerinckiaceae</taxon>
        <taxon>Methylocella</taxon>
    </lineage>
</organism>
<dbReference type="AlphaFoldDB" id="A0A8B6M7W9"/>
<sequence length="137" mass="15676">MLDIASFFQYYQIVRSWRVQIRRKGRYASETFLRREDARRWALEAEVQADRGETPSSSRVARVKTFGELIDLHMEDMAAVGKTPLQSKAATLDLLQREPGKCRISSLDRERLIRFGRERADQGAGPISWASISGRSS</sequence>
<reference evidence="1 2" key="1">
    <citation type="submission" date="2019-05" db="EMBL/GenBank/DDBJ databases">
        <authorList>
            <person name="Farhan Ul Haque M."/>
        </authorList>
    </citation>
    <scope>NUCLEOTIDE SEQUENCE [LARGE SCALE GENOMIC DNA]</scope>
    <source>
        <strain evidence="1">2</strain>
    </source>
</reference>
<keyword evidence="2" id="KW-1185">Reference proteome</keyword>
<evidence type="ECO:0000313" key="2">
    <source>
        <dbReference type="Proteomes" id="UP000485880"/>
    </source>
</evidence>
<gene>
    <name evidence="1" type="ORF">MPC4_230058</name>
</gene>
<evidence type="ECO:0000313" key="1">
    <source>
        <dbReference type="EMBL" id="VTZ50403.1"/>
    </source>
</evidence>
<name>A0A8B6M7W9_METTU</name>
<dbReference type="RefSeq" id="WP_244628948.1">
    <property type="nucleotide sequence ID" value="NZ_CABFMQ020000080.1"/>
</dbReference>
<protein>
    <submittedName>
        <fullName evidence="1">Integrase</fullName>
    </submittedName>
</protein>